<accession>A0A2P4PMT7</accession>
<gene>
    <name evidence="1" type="ORF">GLOIN_2v1654926</name>
</gene>
<evidence type="ECO:0000313" key="1">
    <source>
        <dbReference type="EMBL" id="POG66713.1"/>
    </source>
</evidence>
<organism evidence="1 2">
    <name type="scientific">Rhizophagus irregularis (strain DAOM 181602 / DAOM 197198 / MUCL 43194)</name>
    <name type="common">Arbuscular mycorrhizal fungus</name>
    <name type="synonym">Glomus intraradices</name>
    <dbReference type="NCBI Taxonomy" id="747089"/>
    <lineage>
        <taxon>Eukaryota</taxon>
        <taxon>Fungi</taxon>
        <taxon>Fungi incertae sedis</taxon>
        <taxon>Mucoromycota</taxon>
        <taxon>Glomeromycotina</taxon>
        <taxon>Glomeromycetes</taxon>
        <taxon>Glomerales</taxon>
        <taxon>Glomeraceae</taxon>
        <taxon>Rhizophagus</taxon>
    </lineage>
</organism>
<sequence>MYTSNVENKEIYKYLNIYLFNPYMNTIIASFQEFSEINELSTKNTKQVLIQNSKIYWRRIEVVNF</sequence>
<dbReference type="EMBL" id="AUPC02000185">
    <property type="protein sequence ID" value="POG66713.1"/>
    <property type="molecule type" value="Genomic_DNA"/>
</dbReference>
<proteinExistence type="predicted"/>
<dbReference type="AlphaFoldDB" id="A0A2P4PMT7"/>
<keyword evidence="2" id="KW-1185">Reference proteome</keyword>
<name>A0A2P4PMT7_RHIID</name>
<reference evidence="1 2" key="1">
    <citation type="journal article" date="2013" name="Proc. Natl. Acad. Sci. U.S.A.">
        <title>Genome of an arbuscular mycorrhizal fungus provides insight into the oldest plant symbiosis.</title>
        <authorList>
            <person name="Tisserant E."/>
            <person name="Malbreil M."/>
            <person name="Kuo A."/>
            <person name="Kohler A."/>
            <person name="Symeonidi A."/>
            <person name="Balestrini R."/>
            <person name="Charron P."/>
            <person name="Duensing N."/>
            <person name="Frei Dit Frey N."/>
            <person name="Gianinazzi-Pearson V."/>
            <person name="Gilbert L.B."/>
            <person name="Handa Y."/>
            <person name="Herr J.R."/>
            <person name="Hijri M."/>
            <person name="Koul R."/>
            <person name="Kawaguchi M."/>
            <person name="Krajinski F."/>
            <person name="Lammers P.J."/>
            <person name="Masclaux F.G."/>
            <person name="Murat C."/>
            <person name="Morin E."/>
            <person name="Ndikumana S."/>
            <person name="Pagni M."/>
            <person name="Petitpierre D."/>
            <person name="Requena N."/>
            <person name="Rosikiewicz P."/>
            <person name="Riley R."/>
            <person name="Saito K."/>
            <person name="San Clemente H."/>
            <person name="Shapiro H."/>
            <person name="van Tuinen D."/>
            <person name="Becard G."/>
            <person name="Bonfante P."/>
            <person name="Paszkowski U."/>
            <person name="Shachar-Hill Y.Y."/>
            <person name="Tuskan G.A."/>
            <person name="Young P.W."/>
            <person name="Sanders I.R."/>
            <person name="Henrissat B."/>
            <person name="Rensing S.A."/>
            <person name="Grigoriev I.V."/>
            <person name="Corradi N."/>
            <person name="Roux C."/>
            <person name="Martin F."/>
        </authorList>
    </citation>
    <scope>NUCLEOTIDE SEQUENCE [LARGE SCALE GENOMIC DNA]</scope>
    <source>
        <strain evidence="1 2">DAOM 197198</strain>
    </source>
</reference>
<dbReference type="Proteomes" id="UP000018888">
    <property type="component" value="Unassembled WGS sequence"/>
</dbReference>
<comment type="caution">
    <text evidence="1">The sequence shown here is derived from an EMBL/GenBank/DDBJ whole genome shotgun (WGS) entry which is preliminary data.</text>
</comment>
<reference evidence="1 2" key="2">
    <citation type="journal article" date="2018" name="New Phytol.">
        <title>High intraspecific genome diversity in the model arbuscular mycorrhizal symbiont Rhizophagus irregularis.</title>
        <authorList>
            <person name="Chen E.C.H."/>
            <person name="Morin E."/>
            <person name="Beaudet D."/>
            <person name="Noel J."/>
            <person name="Yildirir G."/>
            <person name="Ndikumana S."/>
            <person name="Charron P."/>
            <person name="St-Onge C."/>
            <person name="Giorgi J."/>
            <person name="Kruger M."/>
            <person name="Marton T."/>
            <person name="Ropars J."/>
            <person name="Grigoriev I.V."/>
            <person name="Hainaut M."/>
            <person name="Henrissat B."/>
            <person name="Roux C."/>
            <person name="Martin F."/>
            <person name="Corradi N."/>
        </authorList>
    </citation>
    <scope>NUCLEOTIDE SEQUENCE [LARGE SCALE GENOMIC DNA]</scope>
    <source>
        <strain evidence="1 2">DAOM 197198</strain>
    </source>
</reference>
<protein>
    <submittedName>
        <fullName evidence="1">Uncharacterized protein</fullName>
    </submittedName>
</protein>
<evidence type="ECO:0000313" key="2">
    <source>
        <dbReference type="Proteomes" id="UP000018888"/>
    </source>
</evidence>
<dbReference type="VEuPathDB" id="FungiDB:RhiirFUN_009021"/>